<evidence type="ECO:0000313" key="2">
    <source>
        <dbReference type="EMBL" id="HHO58466.1"/>
    </source>
</evidence>
<dbReference type="EMBL" id="DRNZ01000292">
    <property type="protein sequence ID" value="HHO58466.1"/>
    <property type="molecule type" value="Genomic_DNA"/>
</dbReference>
<feature type="non-terminal residue" evidence="2">
    <location>
        <position position="40"/>
    </location>
</feature>
<sequence>MELTLWAKTNGTLVNVLTVLLGSGLGVLIRGRLPGRMQRI</sequence>
<feature type="transmembrane region" description="Helical" evidence="1">
    <location>
        <begin position="12"/>
        <end position="29"/>
    </location>
</feature>
<evidence type="ECO:0000256" key="1">
    <source>
        <dbReference type="SAM" id="Phobius"/>
    </source>
</evidence>
<accession>A0A7C5SQQ9</accession>
<comment type="caution">
    <text evidence="2">The sequence shown here is derived from an EMBL/GenBank/DDBJ whole genome shotgun (WGS) entry which is preliminary data.</text>
</comment>
<keyword evidence="1" id="KW-0812">Transmembrane</keyword>
<dbReference type="AlphaFoldDB" id="A0A7C5SQQ9"/>
<dbReference type="Proteomes" id="UP000886105">
    <property type="component" value="Unassembled WGS sequence"/>
</dbReference>
<organism evidence="2">
    <name type="scientific">Oceanithermus profundus</name>
    <dbReference type="NCBI Taxonomy" id="187137"/>
    <lineage>
        <taxon>Bacteria</taxon>
        <taxon>Thermotogati</taxon>
        <taxon>Deinococcota</taxon>
        <taxon>Deinococci</taxon>
        <taxon>Thermales</taxon>
        <taxon>Thermaceae</taxon>
        <taxon>Oceanithermus</taxon>
    </lineage>
</organism>
<proteinExistence type="predicted"/>
<reference evidence="2" key="1">
    <citation type="journal article" date="2020" name="mSystems">
        <title>Genome- and Community-Level Interaction Insights into Carbon Utilization and Element Cycling Functions of Hydrothermarchaeota in Hydrothermal Sediment.</title>
        <authorList>
            <person name="Zhou Z."/>
            <person name="Liu Y."/>
            <person name="Xu W."/>
            <person name="Pan J."/>
            <person name="Luo Z.H."/>
            <person name="Li M."/>
        </authorList>
    </citation>
    <scope>NUCLEOTIDE SEQUENCE [LARGE SCALE GENOMIC DNA]</scope>
    <source>
        <strain evidence="2">HyVt-523</strain>
    </source>
</reference>
<keyword evidence="1" id="KW-0472">Membrane</keyword>
<gene>
    <name evidence="2" type="ORF">ENJ85_04750</name>
</gene>
<keyword evidence="1" id="KW-1133">Transmembrane helix</keyword>
<name>A0A7C5SQQ9_9DEIN</name>
<protein>
    <submittedName>
        <fullName evidence="2">DUF554 family protein</fullName>
    </submittedName>
</protein>